<dbReference type="AlphaFoldDB" id="A0A9E7KZ68"/>
<organism evidence="2 3">
    <name type="scientific">Musa troglodytarum</name>
    <name type="common">fe'i banana</name>
    <dbReference type="NCBI Taxonomy" id="320322"/>
    <lineage>
        <taxon>Eukaryota</taxon>
        <taxon>Viridiplantae</taxon>
        <taxon>Streptophyta</taxon>
        <taxon>Embryophyta</taxon>
        <taxon>Tracheophyta</taxon>
        <taxon>Spermatophyta</taxon>
        <taxon>Magnoliopsida</taxon>
        <taxon>Liliopsida</taxon>
        <taxon>Zingiberales</taxon>
        <taxon>Musaceae</taxon>
        <taxon>Musa</taxon>
    </lineage>
</organism>
<dbReference type="EMBL" id="CP097510">
    <property type="protein sequence ID" value="URE32314.1"/>
    <property type="molecule type" value="Genomic_DNA"/>
</dbReference>
<gene>
    <name evidence="2" type="ORF">MUK42_03436</name>
</gene>
<evidence type="ECO:0000313" key="2">
    <source>
        <dbReference type="EMBL" id="URE32314.1"/>
    </source>
</evidence>
<protein>
    <submittedName>
        <fullName evidence="2">BZIP transcription factor</fullName>
    </submittedName>
</protein>
<evidence type="ECO:0000256" key="1">
    <source>
        <dbReference type="SAM" id="MobiDB-lite"/>
    </source>
</evidence>
<keyword evidence="3" id="KW-1185">Reference proteome</keyword>
<proteinExistence type="predicted"/>
<reference evidence="2" key="1">
    <citation type="submission" date="2022-05" db="EMBL/GenBank/DDBJ databases">
        <title>The Musa troglodytarum L. genome provides insights into the mechanism of non-climacteric behaviour and enrichment of carotenoids.</title>
        <authorList>
            <person name="Wang J."/>
        </authorList>
    </citation>
    <scope>NUCLEOTIDE SEQUENCE</scope>
    <source>
        <tissue evidence="2">Leaf</tissue>
    </source>
</reference>
<evidence type="ECO:0000313" key="3">
    <source>
        <dbReference type="Proteomes" id="UP001055439"/>
    </source>
</evidence>
<accession>A0A9E7KZ68</accession>
<name>A0A9E7KZ68_9LILI</name>
<feature type="region of interest" description="Disordered" evidence="1">
    <location>
        <begin position="1"/>
        <end position="21"/>
    </location>
</feature>
<sequence>MHVSVPRVHSACGPSSQLRPWSTNQTVQSALVVSQNRRCRSHHDAAFNWWERHHALLPAPHHATSRESTTVLMRFPLRLLRLRATLRPDTWPSSIARSPAEFPCRPTILDKTGGDSTDGLSAFCGNFWVLVVIVGDLHGV</sequence>
<dbReference type="Proteomes" id="UP001055439">
    <property type="component" value="Chromosome 8"/>
</dbReference>
<dbReference type="OrthoDB" id="1927218at2759"/>